<name>A0A2R8AY82_9RHOB</name>
<dbReference type="OrthoDB" id="7582980at2"/>
<evidence type="ECO:0000313" key="2">
    <source>
        <dbReference type="Proteomes" id="UP000244904"/>
    </source>
</evidence>
<dbReference type="NCBIfam" id="TIGR02216">
    <property type="entry name" value="phage_TIGR02216"/>
    <property type="match status" value="1"/>
</dbReference>
<evidence type="ECO:0008006" key="3">
    <source>
        <dbReference type="Google" id="ProtNLM"/>
    </source>
</evidence>
<proteinExistence type="predicted"/>
<accession>A0A2R8AY82</accession>
<evidence type="ECO:0000313" key="1">
    <source>
        <dbReference type="EMBL" id="SPF80829.1"/>
    </source>
</evidence>
<organism evidence="1 2">
    <name type="scientific">Pseudoprimorskyibacter insulae</name>
    <dbReference type="NCBI Taxonomy" id="1695997"/>
    <lineage>
        <taxon>Bacteria</taxon>
        <taxon>Pseudomonadati</taxon>
        <taxon>Pseudomonadota</taxon>
        <taxon>Alphaproteobacteria</taxon>
        <taxon>Rhodobacterales</taxon>
        <taxon>Paracoccaceae</taxon>
        <taxon>Pseudoprimorskyibacter</taxon>
    </lineage>
</organism>
<dbReference type="Pfam" id="PF09550">
    <property type="entry name" value="Phage_TAC_6"/>
    <property type="match status" value="1"/>
</dbReference>
<sequence>MGFDWPMLMRLGLHGLGLTPEVFWSLTPAELRVMLGQQGGDAGMNRDRLADLMRAYPDTKKGSPDGGV</sequence>
<reference evidence="2" key="1">
    <citation type="submission" date="2018-03" db="EMBL/GenBank/DDBJ databases">
        <authorList>
            <person name="Rodrigo-Torres L."/>
            <person name="Arahal R. D."/>
            <person name="Lucena T."/>
        </authorList>
    </citation>
    <scope>NUCLEOTIDE SEQUENCE [LARGE SCALE GENOMIC DNA]</scope>
    <source>
        <strain evidence="2">CECT 8871</strain>
    </source>
</reference>
<keyword evidence="2" id="KW-1185">Reference proteome</keyword>
<gene>
    <name evidence="1" type="ORF">PRI8871_02641</name>
</gene>
<dbReference type="EMBL" id="OMOJ01000005">
    <property type="protein sequence ID" value="SPF80829.1"/>
    <property type="molecule type" value="Genomic_DNA"/>
</dbReference>
<dbReference type="Proteomes" id="UP000244904">
    <property type="component" value="Unassembled WGS sequence"/>
</dbReference>
<dbReference type="InterPro" id="IPR019056">
    <property type="entry name" value="Phage_TAC_6"/>
</dbReference>
<protein>
    <recommendedName>
        <fullName evidence="3">Phage tail assembly chaperone</fullName>
    </recommendedName>
</protein>
<dbReference type="InterPro" id="IPR011739">
    <property type="entry name" value="GTA_rcc01693"/>
</dbReference>
<dbReference type="AlphaFoldDB" id="A0A2R8AY82"/>
<dbReference type="RefSeq" id="WP_108886683.1">
    <property type="nucleotide sequence ID" value="NZ_OMOJ01000005.1"/>
</dbReference>